<evidence type="ECO:0000313" key="2">
    <source>
        <dbReference type="Proteomes" id="UP000292346"/>
    </source>
</evidence>
<sequence length="136" mass="15140">MTTTNANPSLRAWKDLFMRRALREGLLVRPDACEICGKSTGENGKRLDAHHPNGYGAHALDVRWLCQSCHSRIHKRGLGTPGLARWSPLTYAGETLTLTEWAKRTGLATGTIVHRLDAGWSIEDALTILKDARRRP</sequence>
<organism evidence="1 2">
    <name type="scientific">Kribbella soli</name>
    <dbReference type="NCBI Taxonomy" id="1124743"/>
    <lineage>
        <taxon>Bacteria</taxon>
        <taxon>Bacillati</taxon>
        <taxon>Actinomycetota</taxon>
        <taxon>Actinomycetes</taxon>
        <taxon>Propionibacteriales</taxon>
        <taxon>Kribbellaceae</taxon>
        <taxon>Kribbella</taxon>
    </lineage>
</organism>
<gene>
    <name evidence="1" type="ORF">E0H45_42130</name>
</gene>
<keyword evidence="1" id="KW-0378">Hydrolase</keyword>
<evidence type="ECO:0000313" key="1">
    <source>
        <dbReference type="EMBL" id="TCC01322.1"/>
    </source>
</evidence>
<dbReference type="OrthoDB" id="552713at2"/>
<dbReference type="CDD" id="cd00085">
    <property type="entry name" value="HNHc"/>
    <property type="match status" value="1"/>
</dbReference>
<dbReference type="InterPro" id="IPR003615">
    <property type="entry name" value="HNH_nuc"/>
</dbReference>
<keyword evidence="1" id="KW-0255">Endonuclease</keyword>
<proteinExistence type="predicted"/>
<name>A0A4R0GZL2_9ACTN</name>
<dbReference type="EMBL" id="SJJZ01000007">
    <property type="protein sequence ID" value="TCC01322.1"/>
    <property type="molecule type" value="Genomic_DNA"/>
</dbReference>
<dbReference type="RefSeq" id="WP_131348459.1">
    <property type="nucleotide sequence ID" value="NZ_SJJZ01000007.1"/>
</dbReference>
<protein>
    <submittedName>
        <fullName evidence="1">HNH endonuclease</fullName>
    </submittedName>
</protein>
<reference evidence="1 2" key="1">
    <citation type="submission" date="2019-02" db="EMBL/GenBank/DDBJ databases">
        <title>Kribbella capetownensis sp. nov. and Kribbella speibonae sp. nov., isolated from soil.</title>
        <authorList>
            <person name="Curtis S.M."/>
            <person name="Norton I."/>
            <person name="Everest G.J."/>
            <person name="Meyers P.R."/>
        </authorList>
    </citation>
    <scope>NUCLEOTIDE SEQUENCE [LARGE SCALE GENOMIC DNA]</scope>
    <source>
        <strain evidence="1 2">KCTC 29219</strain>
    </source>
</reference>
<keyword evidence="2" id="KW-1185">Reference proteome</keyword>
<dbReference type="AlphaFoldDB" id="A0A4R0GZL2"/>
<dbReference type="Proteomes" id="UP000292346">
    <property type="component" value="Unassembled WGS sequence"/>
</dbReference>
<accession>A0A4R0GZL2</accession>
<dbReference type="GO" id="GO:0004519">
    <property type="term" value="F:endonuclease activity"/>
    <property type="evidence" value="ECO:0007669"/>
    <property type="project" value="UniProtKB-KW"/>
</dbReference>
<keyword evidence="1" id="KW-0540">Nuclease</keyword>
<comment type="caution">
    <text evidence="1">The sequence shown here is derived from an EMBL/GenBank/DDBJ whole genome shotgun (WGS) entry which is preliminary data.</text>
</comment>